<organism evidence="3 4">
    <name type="scientific">Nonomuraea montanisoli</name>
    <dbReference type="NCBI Taxonomy" id="2741721"/>
    <lineage>
        <taxon>Bacteria</taxon>
        <taxon>Bacillati</taxon>
        <taxon>Actinomycetota</taxon>
        <taxon>Actinomycetes</taxon>
        <taxon>Streptosporangiales</taxon>
        <taxon>Streptosporangiaceae</taxon>
        <taxon>Nonomuraea</taxon>
    </lineage>
</organism>
<evidence type="ECO:0000313" key="4">
    <source>
        <dbReference type="Proteomes" id="UP000586042"/>
    </source>
</evidence>
<dbReference type="EMBL" id="JABWGN010000010">
    <property type="protein sequence ID" value="NUW34764.1"/>
    <property type="molecule type" value="Genomic_DNA"/>
</dbReference>
<proteinExistence type="predicted"/>
<protein>
    <submittedName>
        <fullName evidence="3">4'-phosphopantetheinyl transferase superfamily protein</fullName>
    </submittedName>
</protein>
<accession>A0A7Y6IDB4</accession>
<evidence type="ECO:0000259" key="2">
    <source>
        <dbReference type="Pfam" id="PF01648"/>
    </source>
</evidence>
<dbReference type="GO" id="GO:0008897">
    <property type="term" value="F:holo-[acyl-carrier-protein] synthase activity"/>
    <property type="evidence" value="ECO:0007669"/>
    <property type="project" value="InterPro"/>
</dbReference>
<dbReference type="SUPFAM" id="SSF56214">
    <property type="entry name" value="4'-phosphopantetheinyl transferase"/>
    <property type="match status" value="1"/>
</dbReference>
<dbReference type="Proteomes" id="UP000586042">
    <property type="component" value="Unassembled WGS sequence"/>
</dbReference>
<evidence type="ECO:0000256" key="1">
    <source>
        <dbReference type="ARBA" id="ARBA00022679"/>
    </source>
</evidence>
<gene>
    <name evidence="3" type="ORF">HTZ77_25520</name>
</gene>
<dbReference type="Gene3D" id="3.90.470.20">
    <property type="entry name" value="4'-phosphopantetheinyl transferase domain"/>
    <property type="match status" value="1"/>
</dbReference>
<evidence type="ECO:0000313" key="3">
    <source>
        <dbReference type="EMBL" id="NUW34764.1"/>
    </source>
</evidence>
<comment type="caution">
    <text evidence="3">The sequence shown here is derived from an EMBL/GenBank/DDBJ whole genome shotgun (WGS) entry which is preliminary data.</text>
</comment>
<keyword evidence="1 3" id="KW-0808">Transferase</keyword>
<dbReference type="RefSeq" id="WP_175592231.1">
    <property type="nucleotide sequence ID" value="NZ_JABWGN010000010.1"/>
</dbReference>
<dbReference type="InterPro" id="IPR008278">
    <property type="entry name" value="4-PPantetheinyl_Trfase_dom"/>
</dbReference>
<keyword evidence="4" id="KW-1185">Reference proteome</keyword>
<reference evidence="3 4" key="1">
    <citation type="submission" date="2020-06" db="EMBL/GenBank/DDBJ databases">
        <title>Nonomuraea sp. SMC257, a novel actinomycete isolated from soil.</title>
        <authorList>
            <person name="Chanama M."/>
        </authorList>
    </citation>
    <scope>NUCLEOTIDE SEQUENCE [LARGE SCALE GENOMIC DNA]</scope>
    <source>
        <strain evidence="3 4">SMC257</strain>
    </source>
</reference>
<dbReference type="GO" id="GO:0000287">
    <property type="term" value="F:magnesium ion binding"/>
    <property type="evidence" value="ECO:0007669"/>
    <property type="project" value="InterPro"/>
</dbReference>
<dbReference type="Pfam" id="PF01648">
    <property type="entry name" value="ACPS"/>
    <property type="match status" value="1"/>
</dbReference>
<sequence>MSTGTAAVAAFPVTPDDAGGPAVLLGVDVVEAARLARAVERGGAAFARHVTTEAERGLTSEATAFSVKECLIKAVGGRAPGFGWHDFEAVTAAPPAWAGRLLDEAAAELAASTGAVLDGSAAYALHGASHDAALKRLRPPGDAAVAGAARWGSDGGLFVALAIVYVDRKESARCPR</sequence>
<dbReference type="AlphaFoldDB" id="A0A7Y6IDB4"/>
<feature type="domain" description="4'-phosphopantetheinyl transferase" evidence="2">
    <location>
        <begin position="25"/>
        <end position="102"/>
    </location>
</feature>
<name>A0A7Y6IDB4_9ACTN</name>
<dbReference type="InterPro" id="IPR037143">
    <property type="entry name" value="4-PPantetheinyl_Trfase_dom_sf"/>
</dbReference>